<feature type="compositionally biased region" description="Basic and acidic residues" evidence="1">
    <location>
        <begin position="405"/>
        <end position="416"/>
    </location>
</feature>
<keyword evidence="3" id="KW-1185">Reference proteome</keyword>
<evidence type="ECO:0000313" key="2">
    <source>
        <dbReference type="EMBL" id="KAJ7725453.1"/>
    </source>
</evidence>
<feature type="region of interest" description="Disordered" evidence="1">
    <location>
        <begin position="292"/>
        <end position="335"/>
    </location>
</feature>
<organism evidence="2 3">
    <name type="scientific">Mycena metata</name>
    <dbReference type="NCBI Taxonomy" id="1033252"/>
    <lineage>
        <taxon>Eukaryota</taxon>
        <taxon>Fungi</taxon>
        <taxon>Dikarya</taxon>
        <taxon>Basidiomycota</taxon>
        <taxon>Agaricomycotina</taxon>
        <taxon>Agaricomycetes</taxon>
        <taxon>Agaricomycetidae</taxon>
        <taxon>Agaricales</taxon>
        <taxon>Marasmiineae</taxon>
        <taxon>Mycenaceae</taxon>
        <taxon>Mycena</taxon>
    </lineage>
</organism>
<feature type="region of interest" description="Disordered" evidence="1">
    <location>
        <begin position="577"/>
        <end position="596"/>
    </location>
</feature>
<dbReference type="Proteomes" id="UP001215598">
    <property type="component" value="Unassembled WGS sequence"/>
</dbReference>
<feature type="compositionally biased region" description="Basic and acidic residues" evidence="1">
    <location>
        <begin position="579"/>
        <end position="596"/>
    </location>
</feature>
<evidence type="ECO:0000313" key="3">
    <source>
        <dbReference type="Proteomes" id="UP001215598"/>
    </source>
</evidence>
<accession>A0AAD7MPN5</accession>
<feature type="compositionally biased region" description="Low complexity" evidence="1">
    <location>
        <begin position="501"/>
        <end position="511"/>
    </location>
</feature>
<name>A0AAD7MPN5_9AGAR</name>
<dbReference type="AlphaFoldDB" id="A0AAD7MPN5"/>
<protein>
    <submittedName>
        <fullName evidence="2">Uncharacterized protein</fullName>
    </submittedName>
</protein>
<dbReference type="EMBL" id="JARKIB010000194">
    <property type="protein sequence ID" value="KAJ7725453.1"/>
    <property type="molecule type" value="Genomic_DNA"/>
</dbReference>
<evidence type="ECO:0000256" key="1">
    <source>
        <dbReference type="SAM" id="MobiDB-lite"/>
    </source>
</evidence>
<feature type="compositionally biased region" description="Polar residues" evidence="1">
    <location>
        <begin position="417"/>
        <end position="427"/>
    </location>
</feature>
<gene>
    <name evidence="2" type="ORF">B0H16DRAFT_1471835</name>
</gene>
<feature type="region of interest" description="Disordered" evidence="1">
    <location>
        <begin position="403"/>
        <end position="467"/>
    </location>
</feature>
<feature type="region of interest" description="Disordered" evidence="1">
    <location>
        <begin position="494"/>
        <end position="518"/>
    </location>
</feature>
<proteinExistence type="predicted"/>
<sequence>MCFALWEMDVIGEPGGLVVVFWNKPAVGWDHKEALRALTLQHAEQSDDPMEVVREILRLLHLCFFISRHGANISLSQWYTRALRHFVQPAFTDYPESARKRWIRDRLEDKCSLFDDKPLFPIVFQCPLASLRVHSKYWPDPRIGDVSKQLFNGQPVFDYRLGEWHQLFFWLAAVAETGVFHLFDPDAFDPDSEDWPFELSASIAEGAALGLFLQELAPTLPPGSYSPEERFLFHGFTPPPPVPAISADIEMPAASPSPEPVVAAVDPRLLGASPSPLPRASVEKSRPAPSRLLALPPADVHPPSPGQIATPPNPGQTAAPLRAVHNGPGLGRGVATQDPVQLQRVDKGARPMYDAWSDEARKVLSSYAFAYWEHVGNGFFVIPSTFCVPVTELIYNYLPPTNTERATKCRNTERSKSSPVAPTSSAAESGGAPRRTQEETPVRRHGQGKQWVKNPVPTEEVDELLSDSAQGLPVGVRAGDYVADEDDFDVSQLQDLPRTQPPSHAGPSSHPGPDPIFLGFPTSQLLEPNAFDVSNLTADAEMMVAFFEDHRKANETDYFVYMSALLGIVHKVIKHRRGLGKDKGKAPGSLKREKGE</sequence>
<reference evidence="2" key="1">
    <citation type="submission" date="2023-03" db="EMBL/GenBank/DDBJ databases">
        <title>Massive genome expansion in bonnet fungi (Mycena s.s.) driven by repeated elements and novel gene families across ecological guilds.</title>
        <authorList>
            <consortium name="Lawrence Berkeley National Laboratory"/>
            <person name="Harder C.B."/>
            <person name="Miyauchi S."/>
            <person name="Viragh M."/>
            <person name="Kuo A."/>
            <person name="Thoen E."/>
            <person name="Andreopoulos B."/>
            <person name="Lu D."/>
            <person name="Skrede I."/>
            <person name="Drula E."/>
            <person name="Henrissat B."/>
            <person name="Morin E."/>
            <person name="Kohler A."/>
            <person name="Barry K."/>
            <person name="LaButti K."/>
            <person name="Morin E."/>
            <person name="Salamov A."/>
            <person name="Lipzen A."/>
            <person name="Mereny Z."/>
            <person name="Hegedus B."/>
            <person name="Baldrian P."/>
            <person name="Stursova M."/>
            <person name="Weitz H."/>
            <person name="Taylor A."/>
            <person name="Grigoriev I.V."/>
            <person name="Nagy L.G."/>
            <person name="Martin F."/>
            <person name="Kauserud H."/>
        </authorList>
    </citation>
    <scope>NUCLEOTIDE SEQUENCE</scope>
    <source>
        <strain evidence="2">CBHHK182m</strain>
    </source>
</reference>
<comment type="caution">
    <text evidence="2">The sequence shown here is derived from an EMBL/GenBank/DDBJ whole genome shotgun (WGS) entry which is preliminary data.</text>
</comment>